<dbReference type="EMBL" id="HACG01025119">
    <property type="protein sequence ID" value="CEK71984.1"/>
    <property type="molecule type" value="Transcribed_RNA"/>
</dbReference>
<organism evidence="1">
    <name type="scientific">Arion vulgaris</name>
    <dbReference type="NCBI Taxonomy" id="1028688"/>
    <lineage>
        <taxon>Eukaryota</taxon>
        <taxon>Metazoa</taxon>
        <taxon>Spiralia</taxon>
        <taxon>Lophotrochozoa</taxon>
        <taxon>Mollusca</taxon>
        <taxon>Gastropoda</taxon>
        <taxon>Heterobranchia</taxon>
        <taxon>Euthyneura</taxon>
        <taxon>Panpulmonata</taxon>
        <taxon>Eupulmonata</taxon>
        <taxon>Stylommatophora</taxon>
        <taxon>Helicina</taxon>
        <taxon>Arionoidea</taxon>
        <taxon>Arionidae</taxon>
        <taxon>Arion</taxon>
    </lineage>
</organism>
<dbReference type="AlphaFoldDB" id="A0A0B6ZTP6"/>
<evidence type="ECO:0000313" key="1">
    <source>
        <dbReference type="EMBL" id="CEK71984.1"/>
    </source>
</evidence>
<proteinExistence type="predicted"/>
<gene>
    <name evidence="1" type="primary">ORF80638</name>
</gene>
<sequence>MPTCPPEIHSLLRTRRSHMFLFQRKATKEREEKTHWEDIESDQQLVEQNCERWCIMRVKGESQFGAVRVGTGKKREQYDGR</sequence>
<reference evidence="1" key="1">
    <citation type="submission" date="2014-12" db="EMBL/GenBank/DDBJ databases">
        <title>Insight into the proteome of Arion vulgaris.</title>
        <authorList>
            <person name="Aradska J."/>
            <person name="Bulat T."/>
            <person name="Smidak R."/>
            <person name="Sarate P."/>
            <person name="Gangsoo J."/>
            <person name="Sialana F."/>
            <person name="Bilban M."/>
            <person name="Lubec G."/>
        </authorList>
    </citation>
    <scope>NUCLEOTIDE SEQUENCE</scope>
    <source>
        <tissue evidence="1">Skin</tissue>
    </source>
</reference>
<name>A0A0B6ZTP6_9EUPU</name>
<accession>A0A0B6ZTP6</accession>
<protein>
    <submittedName>
        <fullName evidence="1">Uncharacterized protein</fullName>
    </submittedName>
</protein>